<dbReference type="SUPFAM" id="SSF49344">
    <property type="entry name" value="CBD9-like"/>
    <property type="match status" value="1"/>
</dbReference>
<organism evidence="2 3">
    <name type="scientific">Extibacter muris</name>
    <dbReference type="NCBI Taxonomy" id="1796622"/>
    <lineage>
        <taxon>Bacteria</taxon>
        <taxon>Bacillati</taxon>
        <taxon>Bacillota</taxon>
        <taxon>Clostridia</taxon>
        <taxon>Lachnospirales</taxon>
        <taxon>Lachnospiraceae</taxon>
        <taxon>Extibacter</taxon>
    </lineage>
</organism>
<dbReference type="GO" id="GO:0030246">
    <property type="term" value="F:carbohydrate binding"/>
    <property type="evidence" value="ECO:0007669"/>
    <property type="project" value="InterPro"/>
</dbReference>
<protein>
    <recommendedName>
        <fullName evidence="1">Carbohydrate-binding domain-containing protein</fullName>
    </recommendedName>
</protein>
<dbReference type="GO" id="GO:0016052">
    <property type="term" value="P:carbohydrate catabolic process"/>
    <property type="evidence" value="ECO:0007669"/>
    <property type="project" value="InterPro"/>
</dbReference>
<sequence length="211" mass="24058">MEVEVIQSAEDLEMLSPFKVDNNLWGTKTVPETYGYLGFVPGDGFYLKMVCKEEDPLRKYRDMNAPVYRDSAMEAFFLFESERERYIQPTYLNFEVNANGALLAAYGKERIYRTYFAKEEHQEFACSARIEADRWSAALRIPLSILEHIYGPLCLEAGSTFTCNFYKISEAAEIEHYASWSLIETDVPSFHLPEYFGTAVISGGRRGGGQG</sequence>
<evidence type="ECO:0000313" key="3">
    <source>
        <dbReference type="Proteomes" id="UP000295710"/>
    </source>
</evidence>
<dbReference type="InterPro" id="IPR010502">
    <property type="entry name" value="Carb-bd_dom_fam9"/>
</dbReference>
<feature type="domain" description="Carbohydrate-binding" evidence="1">
    <location>
        <begin position="43"/>
        <end position="198"/>
    </location>
</feature>
<evidence type="ECO:0000313" key="2">
    <source>
        <dbReference type="EMBL" id="TDA22214.1"/>
    </source>
</evidence>
<evidence type="ECO:0000259" key="1">
    <source>
        <dbReference type="Pfam" id="PF16011"/>
    </source>
</evidence>
<dbReference type="Proteomes" id="UP000295710">
    <property type="component" value="Unassembled WGS sequence"/>
</dbReference>
<gene>
    <name evidence="2" type="ORF">E1963_07450</name>
</gene>
<dbReference type="EMBL" id="SMMX01000005">
    <property type="protein sequence ID" value="TDA22214.1"/>
    <property type="molecule type" value="Genomic_DNA"/>
</dbReference>
<keyword evidence="3" id="KW-1185">Reference proteome</keyword>
<reference evidence="2 3" key="1">
    <citation type="journal article" date="2016" name="Nat. Microbiol.">
        <title>The Mouse Intestinal Bacterial Collection (miBC) provides host-specific insight into cultured diversity and functional potential of the gut microbiota.</title>
        <authorList>
            <person name="Lagkouvardos I."/>
            <person name="Pukall R."/>
            <person name="Abt B."/>
            <person name="Foesel B.U."/>
            <person name="Meier-Kolthoff J.P."/>
            <person name="Kumar N."/>
            <person name="Bresciani A."/>
            <person name="Martinez I."/>
            <person name="Just S."/>
            <person name="Ziegler C."/>
            <person name="Brugiroux S."/>
            <person name="Garzetti D."/>
            <person name="Wenning M."/>
            <person name="Bui T.P."/>
            <person name="Wang J."/>
            <person name="Hugenholtz F."/>
            <person name="Plugge C.M."/>
            <person name="Peterson D.A."/>
            <person name="Hornef M.W."/>
            <person name="Baines J.F."/>
            <person name="Smidt H."/>
            <person name="Walter J."/>
            <person name="Kristiansen K."/>
            <person name="Nielsen H.B."/>
            <person name="Haller D."/>
            <person name="Overmann J."/>
            <person name="Stecher B."/>
            <person name="Clavel T."/>
        </authorList>
    </citation>
    <scope>NUCLEOTIDE SEQUENCE [LARGE SCALE GENOMIC DNA]</scope>
    <source>
        <strain evidence="2 3">DSM 28560</strain>
    </source>
</reference>
<comment type="caution">
    <text evidence="2">The sequence shown here is derived from an EMBL/GenBank/DDBJ whole genome shotgun (WGS) entry which is preliminary data.</text>
</comment>
<dbReference type="GO" id="GO:0004553">
    <property type="term" value="F:hydrolase activity, hydrolyzing O-glycosyl compounds"/>
    <property type="evidence" value="ECO:0007669"/>
    <property type="project" value="InterPro"/>
</dbReference>
<dbReference type="CDD" id="cd09620">
    <property type="entry name" value="CBM9_like_3"/>
    <property type="match status" value="1"/>
</dbReference>
<dbReference type="Pfam" id="PF16011">
    <property type="entry name" value="CBM9_2"/>
    <property type="match status" value="1"/>
</dbReference>
<accession>A0A4R4FEZ1</accession>
<dbReference type="AlphaFoldDB" id="A0A4R4FEZ1"/>
<proteinExistence type="predicted"/>
<name>A0A4R4FEZ1_9FIRM</name>
<dbReference type="Gene3D" id="2.60.40.1190">
    <property type="match status" value="1"/>
</dbReference>